<sequence length="316" mass="36525">MYDIKKKIEEGPKLSRELIDLIVENDKVTEATARQRLKRMKAPIKKIKGLFSDNQSLFYNEKIYKKPEFYDALIEAFKLSGKKYFAIINSIIYHYGFLSKDRLAAFSFNPINSLKGHKRIDTMIKELINLGVIYEEGSYYKLNSSIVLTENFSHFKSLEVVENFIAEQFNDWSRGIGLTSYDSAKYYSEFGKFLWAYVSPSYVSTLVKYNKEKMVPGFVVADILIGNKNNMEAIVFFLNKIEVLKSIKTMPTFLPFLITDVLEQDIFKMLKEKGIIIGFVDKMFGVGYIELIKSLINSITNAGAILKKILMRIWNL</sequence>
<accession>A0A0B4E6W9</accession>
<evidence type="ECO:0000313" key="1">
    <source>
        <dbReference type="EMBL" id="KID49243.1"/>
    </source>
</evidence>
<dbReference type="AlphaFoldDB" id="A0A0B4E6W9"/>
<reference evidence="1 2" key="1">
    <citation type="submission" date="2013-08" db="EMBL/GenBank/DDBJ databases">
        <title>An opportunistic ruminal bacterium that causes liver abscesses in cattle.</title>
        <authorList>
            <person name="Benahmed F.H."/>
            <person name="Rasmussen M."/>
            <person name="Harbottle H."/>
            <person name="Soppet D."/>
            <person name="Nagaraja T.G."/>
            <person name="Davidson M."/>
        </authorList>
    </citation>
    <scope>NUCLEOTIDE SEQUENCE [LARGE SCALE GENOMIC DNA]</scope>
    <source>
        <strain evidence="1 2">B35</strain>
    </source>
</reference>
<dbReference type="EMBL" id="AUZI01000013">
    <property type="protein sequence ID" value="KID49243.1"/>
    <property type="molecule type" value="Genomic_DNA"/>
</dbReference>
<comment type="caution">
    <text evidence="1">The sequence shown here is derived from an EMBL/GenBank/DDBJ whole genome shotgun (WGS) entry which is preliminary data.</text>
</comment>
<proteinExistence type="predicted"/>
<organism evidence="1 2">
    <name type="scientific">Fusobacterium necrophorum subsp. funduliforme B35</name>
    <dbReference type="NCBI Taxonomy" id="1226633"/>
    <lineage>
        <taxon>Bacteria</taxon>
        <taxon>Fusobacteriati</taxon>
        <taxon>Fusobacteriota</taxon>
        <taxon>Fusobacteriia</taxon>
        <taxon>Fusobacteriales</taxon>
        <taxon>Fusobacteriaceae</taxon>
        <taxon>Fusobacterium</taxon>
    </lineage>
</organism>
<dbReference type="Proteomes" id="UP000031184">
    <property type="component" value="Unassembled WGS sequence"/>
</dbReference>
<protein>
    <submittedName>
        <fullName evidence="1">Uncharacterized protein</fullName>
    </submittedName>
</protein>
<evidence type="ECO:0000313" key="2">
    <source>
        <dbReference type="Proteomes" id="UP000031184"/>
    </source>
</evidence>
<dbReference type="PATRIC" id="fig|1226633.4.peg.1180"/>
<gene>
    <name evidence="1" type="ORF">C095_05855</name>
</gene>
<name>A0A0B4E6W9_9FUSO</name>